<dbReference type="EMBL" id="QEAM01000665">
    <property type="protein sequence ID" value="TPX36895.1"/>
    <property type="molecule type" value="Genomic_DNA"/>
</dbReference>
<dbReference type="AlphaFoldDB" id="A0A507DGS3"/>
<evidence type="ECO:0000313" key="1">
    <source>
        <dbReference type="EMBL" id="TPX36895.1"/>
    </source>
</evidence>
<dbReference type="EMBL" id="QEAM01000201">
    <property type="protein sequence ID" value="TPX44019.1"/>
    <property type="molecule type" value="Genomic_DNA"/>
</dbReference>
<protein>
    <recommendedName>
        <fullName evidence="6">G-protein coupled receptors family 1 profile domain-containing protein</fullName>
    </recommendedName>
</protein>
<proteinExistence type="predicted"/>
<reference evidence="4 5" key="1">
    <citation type="journal article" date="2019" name="Sci. Rep.">
        <title>Comparative genomics of chytrid fungi reveal insights into the obligate biotrophic and pathogenic lifestyle of Synchytrium endobioticum.</title>
        <authorList>
            <person name="van de Vossenberg B.T.L.H."/>
            <person name="Warris S."/>
            <person name="Nguyen H.D.T."/>
            <person name="van Gent-Pelzer M.P.E."/>
            <person name="Joly D.L."/>
            <person name="van de Geest H.C."/>
            <person name="Bonants P.J.M."/>
            <person name="Smith D.S."/>
            <person name="Levesque C.A."/>
            <person name="van der Lee T.A.J."/>
        </authorList>
    </citation>
    <scope>NUCLEOTIDE SEQUENCE [LARGE SCALE GENOMIC DNA]</scope>
    <source>
        <strain evidence="1 5">LEV6574</strain>
        <strain evidence="3 4">MB42</strain>
    </source>
</reference>
<organism evidence="3 4">
    <name type="scientific">Synchytrium endobioticum</name>
    <dbReference type="NCBI Taxonomy" id="286115"/>
    <lineage>
        <taxon>Eukaryota</taxon>
        <taxon>Fungi</taxon>
        <taxon>Fungi incertae sedis</taxon>
        <taxon>Chytridiomycota</taxon>
        <taxon>Chytridiomycota incertae sedis</taxon>
        <taxon>Chytridiomycetes</taxon>
        <taxon>Synchytriales</taxon>
        <taxon>Synchytriaceae</taxon>
        <taxon>Synchytrium</taxon>
    </lineage>
</organism>
<dbReference type="Proteomes" id="UP000320475">
    <property type="component" value="Unassembled WGS sequence"/>
</dbReference>
<accession>A0A507DGS3</accession>
<evidence type="ECO:0008006" key="6">
    <source>
        <dbReference type="Google" id="ProtNLM"/>
    </source>
</evidence>
<evidence type="ECO:0000313" key="2">
    <source>
        <dbReference type="EMBL" id="TPX44019.1"/>
    </source>
</evidence>
<sequence length="142" mass="15755">MLWLITIRITKANFEKLTPPSRYPASAAGSVNASAVRQPSKVDPEVDMCLKFMMLSLVSIACNTPAVTWILYELVTGRQAPEPFVVLVVAFIALEPSLDCGLIIHMNPSIRNRILGWLKWIKVTFCGRTLDSSNLRGDSDMC</sequence>
<evidence type="ECO:0000313" key="3">
    <source>
        <dbReference type="EMBL" id="TPX50813.1"/>
    </source>
</evidence>
<dbReference type="VEuPathDB" id="FungiDB:SeMB42_g02113"/>
<dbReference type="EMBL" id="QEAN01000062">
    <property type="protein sequence ID" value="TPX50813.1"/>
    <property type="molecule type" value="Genomic_DNA"/>
</dbReference>
<evidence type="ECO:0000313" key="4">
    <source>
        <dbReference type="Proteomes" id="UP000317494"/>
    </source>
</evidence>
<name>A0A507DGS3_9FUNG</name>
<dbReference type="Proteomes" id="UP000317494">
    <property type="component" value="Unassembled WGS sequence"/>
</dbReference>
<gene>
    <name evidence="2" type="ORF">SeLEV6574_g04757</name>
    <name evidence="1" type="ORF">SeLEV6574_g07962</name>
    <name evidence="3" type="ORF">SeMB42_g02113</name>
</gene>
<keyword evidence="4" id="KW-1185">Reference proteome</keyword>
<comment type="caution">
    <text evidence="3">The sequence shown here is derived from an EMBL/GenBank/DDBJ whole genome shotgun (WGS) entry which is preliminary data.</text>
</comment>
<evidence type="ECO:0000313" key="5">
    <source>
        <dbReference type="Proteomes" id="UP000320475"/>
    </source>
</evidence>